<keyword evidence="2 3" id="KW-0503">Monooxygenase</keyword>
<protein>
    <submittedName>
        <fullName evidence="3">FAD-containing monooxygenase EthA</fullName>
    </submittedName>
</protein>
<dbReference type="SUPFAM" id="SSF51905">
    <property type="entry name" value="FAD/NAD(P)-binding domain"/>
    <property type="match status" value="1"/>
</dbReference>
<dbReference type="Proteomes" id="UP000030106">
    <property type="component" value="Unassembled WGS sequence"/>
</dbReference>
<proteinExistence type="predicted"/>
<gene>
    <name evidence="3" type="ORF">BBAD15_g7981</name>
</gene>
<dbReference type="PRINTS" id="PR00411">
    <property type="entry name" value="PNDRDTASEI"/>
</dbReference>
<dbReference type="Gene3D" id="3.50.50.60">
    <property type="entry name" value="FAD/NAD(P)-binding domain"/>
    <property type="match status" value="2"/>
</dbReference>
<dbReference type="AlphaFoldDB" id="A0A0A2VKQ9"/>
<dbReference type="EMBL" id="ANFO01000774">
    <property type="protein sequence ID" value="KGQ06700.1"/>
    <property type="molecule type" value="Genomic_DNA"/>
</dbReference>
<evidence type="ECO:0000256" key="2">
    <source>
        <dbReference type="ARBA" id="ARBA00023033"/>
    </source>
</evidence>
<dbReference type="InterPro" id="IPR036188">
    <property type="entry name" value="FAD/NAD-bd_sf"/>
</dbReference>
<organism evidence="3 4">
    <name type="scientific">Beauveria bassiana D1-5</name>
    <dbReference type="NCBI Taxonomy" id="1245745"/>
    <lineage>
        <taxon>Eukaryota</taxon>
        <taxon>Fungi</taxon>
        <taxon>Dikarya</taxon>
        <taxon>Ascomycota</taxon>
        <taxon>Pezizomycotina</taxon>
        <taxon>Sordariomycetes</taxon>
        <taxon>Hypocreomycetidae</taxon>
        <taxon>Hypocreales</taxon>
        <taxon>Cordycipitaceae</taxon>
        <taxon>Beauveria</taxon>
    </lineage>
</organism>
<reference evidence="3 4" key="1">
    <citation type="submission" date="2012-10" db="EMBL/GenBank/DDBJ databases">
        <title>Genome sequencing and analysis of entomopathogenic fungi Beauveria bassiana D1-5.</title>
        <authorList>
            <person name="Li Q."/>
            <person name="Wang L."/>
            <person name="Zhang Z."/>
            <person name="Wang Q."/>
            <person name="Ren J."/>
            <person name="Wang M."/>
            <person name="Xu W."/>
            <person name="Wang J."/>
            <person name="Lu Y."/>
            <person name="Du Q."/>
            <person name="Sun Z."/>
        </authorList>
    </citation>
    <scope>NUCLEOTIDE SEQUENCE [LARGE SCALE GENOMIC DNA]</scope>
    <source>
        <strain evidence="3 4">D1-5</strain>
    </source>
</reference>
<dbReference type="HOGENOM" id="CLU_032067_2_0_1"/>
<dbReference type="Pfam" id="PF13738">
    <property type="entry name" value="Pyr_redox_3"/>
    <property type="match status" value="1"/>
</dbReference>
<comment type="cofactor">
    <cofactor evidence="1">
        <name>FAD</name>
        <dbReference type="ChEBI" id="CHEBI:57692"/>
    </cofactor>
</comment>
<dbReference type="PANTHER" id="PTHR43872">
    <property type="entry name" value="MONOOXYGENASE, PUTATIVE (AFU_ORTHOLOGUE AFUA_8G02570)-RELATED"/>
    <property type="match status" value="1"/>
</dbReference>
<dbReference type="OrthoDB" id="66881at2759"/>
<keyword evidence="2 3" id="KW-0560">Oxidoreductase</keyword>
<comment type="caution">
    <text evidence="3">The sequence shown here is derived from an EMBL/GenBank/DDBJ whole genome shotgun (WGS) entry which is preliminary data.</text>
</comment>
<dbReference type="InterPro" id="IPR051820">
    <property type="entry name" value="FAD-binding_MO"/>
</dbReference>
<sequence length="486" mass="55483">MENVDFDLAIIGAGVAGINAAYRFQSEGPKGMTYAILESRNAIGGTWDLFQYPGIRSDSDIFTFGFEWNPWQKQETLAMGPEIKQYMERSAKDNGIDEHIRFRHKVTAANWSPKKKCWELTVVVDGDAENPGFYTTRFIYLGTGYYDYEEPLQTTIPGIEKFQGKVIHPQFWPSDYDYKRKEMVVIGSGATAITIVPTVSDQVKHVTMLQRSPTYVMPLPNRGLLVVFLFKLFPRRMAHWLNRWVWIIQVYALIQLCSVAPSLVKRYVRYENEKHLPPRVSWDPHFNPRYKPWEQRMCASMDGDLFAALRSGKASVVTDTIDTVTERSIKLTSGQELHPDVIVTATGLRLLFGGGINFTNDGEQVTVADRFLWRAGMLQDTPNLFFTVGFENASWTLGCDCAVYVMIRVIKQIEEANGTFAYPYMEKERAEAMSLHPHFTLQATYLKGAYEKMPKGGTGVWAPRDNYMRGLWQAKYGDVKTDLVIK</sequence>
<dbReference type="PANTHER" id="PTHR43872:SF1">
    <property type="entry name" value="MONOOXYGENASE, PUTATIVE (AFU_ORTHOLOGUE AFUA_8G02570)-RELATED"/>
    <property type="match status" value="1"/>
</dbReference>
<accession>A0A0A2VKQ9</accession>
<name>A0A0A2VKQ9_BEABA</name>
<dbReference type="STRING" id="1245745.A0A0A2VKQ9"/>
<evidence type="ECO:0000313" key="3">
    <source>
        <dbReference type="EMBL" id="KGQ06700.1"/>
    </source>
</evidence>
<evidence type="ECO:0000313" key="4">
    <source>
        <dbReference type="Proteomes" id="UP000030106"/>
    </source>
</evidence>
<dbReference type="eggNOG" id="KOG1399">
    <property type="taxonomic scope" value="Eukaryota"/>
</dbReference>
<evidence type="ECO:0000256" key="1">
    <source>
        <dbReference type="ARBA" id="ARBA00001974"/>
    </source>
</evidence>
<dbReference type="GO" id="GO:0004497">
    <property type="term" value="F:monooxygenase activity"/>
    <property type="evidence" value="ECO:0007669"/>
    <property type="project" value="UniProtKB-KW"/>
</dbReference>